<keyword evidence="11 13" id="KW-0443">Lipid metabolism</keyword>
<evidence type="ECO:0000256" key="10">
    <source>
        <dbReference type="ARBA" id="ARBA00022840"/>
    </source>
</evidence>
<sequence>MHPPRFWSDPDGGPIARLLAPAAALYALGTARRVRRPGWRAPVPVLCCGNLTAGGAGKTTLALDLGRRLVARGRRVHFLTRGYGGRVRGPVRVDPARHAADAVGDEALLLARVAPCIVAADRAAGARAAIAAGADCLVMDDGFQNPGLCQDMPLLVIDGASGFGNGRVLPAGPLREPVAAGAARARAAVLVGDDLTGASAALPERLPVLRAQLDMDDAGALLDGRTAIAFAGIGRPDKFFDGLRRQGVPLAACLPFPDHHPYRDHDLRRLGDAARAHDAILLTTPKDAVRLPVAFRPQVRTVDVRLAWTDPAAPDRLLDLWLEETPR</sequence>
<organism evidence="14 15">
    <name type="scientific">Gluconacetobacter johannae</name>
    <dbReference type="NCBI Taxonomy" id="112140"/>
    <lineage>
        <taxon>Bacteria</taxon>
        <taxon>Pseudomonadati</taxon>
        <taxon>Pseudomonadota</taxon>
        <taxon>Alphaproteobacteria</taxon>
        <taxon>Acetobacterales</taxon>
        <taxon>Acetobacteraceae</taxon>
        <taxon>Gluconacetobacter</taxon>
    </lineage>
</organism>
<evidence type="ECO:0000256" key="8">
    <source>
        <dbReference type="ARBA" id="ARBA00022741"/>
    </source>
</evidence>
<dbReference type="AlphaFoldDB" id="A0A7W4J8I2"/>
<dbReference type="InterPro" id="IPR003758">
    <property type="entry name" value="LpxK"/>
</dbReference>
<comment type="catalytic activity">
    <reaction evidence="13">
        <text>a lipid A disaccharide + ATP = a lipid IVA + ADP + H(+)</text>
        <dbReference type="Rhea" id="RHEA:67840"/>
        <dbReference type="ChEBI" id="CHEBI:15378"/>
        <dbReference type="ChEBI" id="CHEBI:30616"/>
        <dbReference type="ChEBI" id="CHEBI:176343"/>
        <dbReference type="ChEBI" id="CHEBI:176425"/>
        <dbReference type="ChEBI" id="CHEBI:456216"/>
        <dbReference type="EC" id="2.7.1.130"/>
    </reaction>
</comment>
<protein>
    <recommendedName>
        <fullName evidence="4 13">Tetraacyldisaccharide 4'-kinase</fullName>
        <ecNumber evidence="3 13">2.7.1.130</ecNumber>
    </recommendedName>
    <alternativeName>
        <fullName evidence="12 13">Lipid A 4'-kinase</fullName>
    </alternativeName>
</protein>
<reference evidence="14 15" key="1">
    <citation type="submission" date="2020-04" db="EMBL/GenBank/DDBJ databases">
        <title>Description of novel Gluconacetobacter.</title>
        <authorList>
            <person name="Sombolestani A."/>
        </authorList>
    </citation>
    <scope>NUCLEOTIDE SEQUENCE [LARGE SCALE GENOMIC DNA]</scope>
    <source>
        <strain evidence="14 15">LMG 21312</strain>
    </source>
</reference>
<evidence type="ECO:0000256" key="5">
    <source>
        <dbReference type="ARBA" id="ARBA00022516"/>
    </source>
</evidence>
<evidence type="ECO:0000313" key="15">
    <source>
        <dbReference type="Proteomes" id="UP000561066"/>
    </source>
</evidence>
<dbReference type="EC" id="2.7.1.130" evidence="3 13"/>
<evidence type="ECO:0000256" key="9">
    <source>
        <dbReference type="ARBA" id="ARBA00022777"/>
    </source>
</evidence>
<dbReference type="PANTHER" id="PTHR42724">
    <property type="entry name" value="TETRAACYLDISACCHARIDE 4'-KINASE"/>
    <property type="match status" value="1"/>
</dbReference>
<keyword evidence="10 13" id="KW-0067">ATP-binding</keyword>
<evidence type="ECO:0000256" key="13">
    <source>
        <dbReference type="HAMAP-Rule" id="MF_00409"/>
    </source>
</evidence>
<dbReference type="RefSeq" id="WP_182943850.1">
    <property type="nucleotide sequence ID" value="NZ_JABEQH010000014.1"/>
</dbReference>
<comment type="similarity">
    <text evidence="13">Belongs to the LpxK family.</text>
</comment>
<dbReference type="CDD" id="cd01983">
    <property type="entry name" value="SIMIBI"/>
    <property type="match status" value="1"/>
</dbReference>
<dbReference type="GO" id="GO:0009029">
    <property type="term" value="F:lipid-A 4'-kinase activity"/>
    <property type="evidence" value="ECO:0007669"/>
    <property type="project" value="UniProtKB-UniRule"/>
</dbReference>
<comment type="pathway">
    <text evidence="2 13">Glycolipid biosynthesis; lipid IV(A) biosynthesis; lipid IV(A) from (3R)-3-hydroxytetradecanoyl-[acyl-carrier-protein] and UDP-N-acetyl-alpha-D-glucosamine: step 6/6.</text>
</comment>
<dbReference type="GO" id="GO:0005886">
    <property type="term" value="C:plasma membrane"/>
    <property type="evidence" value="ECO:0007669"/>
    <property type="project" value="TreeGrafter"/>
</dbReference>
<dbReference type="SUPFAM" id="SSF52540">
    <property type="entry name" value="P-loop containing nucleoside triphosphate hydrolases"/>
    <property type="match status" value="1"/>
</dbReference>
<proteinExistence type="inferred from homology"/>
<evidence type="ECO:0000256" key="4">
    <source>
        <dbReference type="ARBA" id="ARBA00016436"/>
    </source>
</evidence>
<evidence type="ECO:0000256" key="11">
    <source>
        <dbReference type="ARBA" id="ARBA00023098"/>
    </source>
</evidence>
<comment type="caution">
    <text evidence="14">The sequence shown here is derived from an EMBL/GenBank/DDBJ whole genome shotgun (WGS) entry which is preliminary data.</text>
</comment>
<dbReference type="GO" id="GO:0009245">
    <property type="term" value="P:lipid A biosynthetic process"/>
    <property type="evidence" value="ECO:0007669"/>
    <property type="project" value="UniProtKB-UniRule"/>
</dbReference>
<dbReference type="PANTHER" id="PTHR42724:SF1">
    <property type="entry name" value="TETRAACYLDISACCHARIDE 4'-KINASE, MITOCHONDRIAL-RELATED"/>
    <property type="match status" value="1"/>
</dbReference>
<feature type="binding site" evidence="13">
    <location>
        <begin position="52"/>
        <end position="59"/>
    </location>
    <ligand>
        <name>ATP</name>
        <dbReference type="ChEBI" id="CHEBI:30616"/>
    </ligand>
</feature>
<dbReference type="EMBL" id="JABEQH010000014">
    <property type="protein sequence ID" value="MBB2176498.1"/>
    <property type="molecule type" value="Genomic_DNA"/>
</dbReference>
<keyword evidence="8 13" id="KW-0547">Nucleotide-binding</keyword>
<evidence type="ECO:0000256" key="2">
    <source>
        <dbReference type="ARBA" id="ARBA00004870"/>
    </source>
</evidence>
<dbReference type="InterPro" id="IPR027417">
    <property type="entry name" value="P-loop_NTPase"/>
</dbReference>
<keyword evidence="7 13" id="KW-0808">Transferase</keyword>
<gene>
    <name evidence="13" type="primary">lpxK</name>
    <name evidence="14" type="ORF">HLH21_11225</name>
</gene>
<evidence type="ECO:0000313" key="14">
    <source>
        <dbReference type="EMBL" id="MBB2176498.1"/>
    </source>
</evidence>
<dbReference type="NCBIfam" id="TIGR00682">
    <property type="entry name" value="lpxK"/>
    <property type="match status" value="1"/>
</dbReference>
<evidence type="ECO:0000256" key="6">
    <source>
        <dbReference type="ARBA" id="ARBA00022556"/>
    </source>
</evidence>
<dbReference type="GO" id="GO:0009244">
    <property type="term" value="P:lipopolysaccharide core region biosynthetic process"/>
    <property type="evidence" value="ECO:0007669"/>
    <property type="project" value="TreeGrafter"/>
</dbReference>
<comment type="function">
    <text evidence="1 13">Transfers the gamma-phosphate of ATP to the 4'-position of a tetraacyldisaccharide 1-phosphate intermediate (termed DS-1-P) to form tetraacyldisaccharide 1,4'-bis-phosphate (lipid IVA).</text>
</comment>
<keyword evidence="6 13" id="KW-0441">Lipid A biosynthesis</keyword>
<keyword evidence="9 13" id="KW-0418">Kinase</keyword>
<evidence type="ECO:0000256" key="3">
    <source>
        <dbReference type="ARBA" id="ARBA00012071"/>
    </source>
</evidence>
<evidence type="ECO:0000256" key="7">
    <source>
        <dbReference type="ARBA" id="ARBA00022679"/>
    </source>
</evidence>
<keyword evidence="5 13" id="KW-0444">Lipid biosynthesis</keyword>
<dbReference type="GO" id="GO:0005524">
    <property type="term" value="F:ATP binding"/>
    <property type="evidence" value="ECO:0007669"/>
    <property type="project" value="UniProtKB-UniRule"/>
</dbReference>
<keyword evidence="15" id="KW-1185">Reference proteome</keyword>
<evidence type="ECO:0000256" key="1">
    <source>
        <dbReference type="ARBA" id="ARBA00002274"/>
    </source>
</evidence>
<accession>A0A7W4J8I2</accession>
<dbReference type="HAMAP" id="MF_00409">
    <property type="entry name" value="LpxK"/>
    <property type="match status" value="1"/>
</dbReference>
<dbReference type="Pfam" id="PF02606">
    <property type="entry name" value="LpxK"/>
    <property type="match status" value="1"/>
</dbReference>
<name>A0A7W4J8I2_9PROT</name>
<dbReference type="Proteomes" id="UP000561066">
    <property type="component" value="Unassembled WGS sequence"/>
</dbReference>
<dbReference type="UniPathway" id="UPA00359">
    <property type="reaction ID" value="UER00482"/>
</dbReference>
<evidence type="ECO:0000256" key="12">
    <source>
        <dbReference type="ARBA" id="ARBA00029757"/>
    </source>
</evidence>